<dbReference type="EMBL" id="JAAXOS010000001">
    <property type="protein sequence ID" value="NKY24976.1"/>
    <property type="molecule type" value="Genomic_DNA"/>
</dbReference>
<evidence type="ECO:0000313" key="10">
    <source>
        <dbReference type="EMBL" id="NKY24976.1"/>
    </source>
</evidence>
<feature type="domain" description="Diphosphomevalonate decarboxylase-like N-terminal" evidence="9">
    <location>
        <begin position="10"/>
        <end position="166"/>
    </location>
</feature>
<keyword evidence="7 10" id="KW-0456">Lyase</keyword>
<evidence type="ECO:0000256" key="3">
    <source>
        <dbReference type="ARBA" id="ARBA00022516"/>
    </source>
</evidence>
<organism evidence="10 11">
    <name type="scientific">Nocardia gamkensis</name>
    <dbReference type="NCBI Taxonomy" id="352869"/>
    <lineage>
        <taxon>Bacteria</taxon>
        <taxon>Bacillati</taxon>
        <taxon>Actinomycetota</taxon>
        <taxon>Actinomycetes</taxon>
        <taxon>Mycobacteriales</taxon>
        <taxon>Nocardiaceae</taxon>
        <taxon>Nocardia</taxon>
    </lineage>
</organism>
<evidence type="ECO:0000259" key="9">
    <source>
        <dbReference type="Pfam" id="PF22700"/>
    </source>
</evidence>
<evidence type="ECO:0000256" key="6">
    <source>
        <dbReference type="ARBA" id="ARBA00023098"/>
    </source>
</evidence>
<dbReference type="InterPro" id="IPR014721">
    <property type="entry name" value="Ribsml_uS5_D2-typ_fold_subgr"/>
</dbReference>
<dbReference type="Proteomes" id="UP000540698">
    <property type="component" value="Unassembled WGS sequence"/>
</dbReference>
<dbReference type="InterPro" id="IPR053859">
    <property type="entry name" value="MVD-like_N"/>
</dbReference>
<dbReference type="PIRSF" id="PIRSF015950">
    <property type="entry name" value="Mev_P_decrbx"/>
    <property type="match status" value="1"/>
</dbReference>
<dbReference type="InterPro" id="IPR020568">
    <property type="entry name" value="Ribosomal_Su5_D2-typ_SF"/>
</dbReference>
<keyword evidence="3" id="KW-0444">Lipid biosynthesis</keyword>
<dbReference type="SUPFAM" id="SSF54211">
    <property type="entry name" value="Ribosomal protein S5 domain 2-like"/>
    <property type="match status" value="1"/>
</dbReference>
<comment type="similarity">
    <text evidence="1">Belongs to the diphosphomevalonate decarboxylase family.</text>
</comment>
<keyword evidence="4" id="KW-0547">Nucleotide-binding</keyword>
<dbReference type="FunFam" id="3.30.230.10:FF:000072">
    <property type="entry name" value="Diphosphomevalonate decarboxylase"/>
    <property type="match status" value="1"/>
</dbReference>
<evidence type="ECO:0000256" key="5">
    <source>
        <dbReference type="ARBA" id="ARBA00022840"/>
    </source>
</evidence>
<dbReference type="SUPFAM" id="SSF55060">
    <property type="entry name" value="GHMP Kinase, C-terminal domain"/>
    <property type="match status" value="1"/>
</dbReference>
<dbReference type="PANTHER" id="PTHR10977">
    <property type="entry name" value="DIPHOSPHOMEVALONATE DECARBOXYLASE"/>
    <property type="match status" value="1"/>
</dbReference>
<dbReference type="InterPro" id="IPR041431">
    <property type="entry name" value="Mvd1_C"/>
</dbReference>
<dbReference type="Gene3D" id="3.30.70.890">
    <property type="entry name" value="GHMP kinase, C-terminal domain"/>
    <property type="match status" value="1"/>
</dbReference>
<keyword evidence="5" id="KW-0067">ATP-binding</keyword>
<keyword evidence="11" id="KW-1185">Reference proteome</keyword>
<dbReference type="GO" id="GO:0004163">
    <property type="term" value="F:diphosphomevalonate decarboxylase activity"/>
    <property type="evidence" value="ECO:0007669"/>
    <property type="project" value="UniProtKB-EC"/>
</dbReference>
<dbReference type="PANTHER" id="PTHR10977:SF3">
    <property type="entry name" value="DIPHOSPHOMEVALONATE DECARBOXYLASE"/>
    <property type="match status" value="1"/>
</dbReference>
<evidence type="ECO:0000313" key="11">
    <source>
        <dbReference type="Proteomes" id="UP000540698"/>
    </source>
</evidence>
<dbReference type="InterPro" id="IPR036554">
    <property type="entry name" value="GHMP_kinase_C_sf"/>
</dbReference>
<dbReference type="Pfam" id="PF18376">
    <property type="entry name" value="MDD_C"/>
    <property type="match status" value="1"/>
</dbReference>
<evidence type="ECO:0000256" key="2">
    <source>
        <dbReference type="ARBA" id="ARBA00012296"/>
    </source>
</evidence>
<evidence type="ECO:0000256" key="4">
    <source>
        <dbReference type="ARBA" id="ARBA00022741"/>
    </source>
</evidence>
<comment type="caution">
    <text evidence="10">The sequence shown here is derived from an EMBL/GenBank/DDBJ whole genome shotgun (WGS) entry which is preliminary data.</text>
</comment>
<evidence type="ECO:0000256" key="1">
    <source>
        <dbReference type="ARBA" id="ARBA00008831"/>
    </source>
</evidence>
<reference evidence="10 11" key="1">
    <citation type="submission" date="2020-04" db="EMBL/GenBank/DDBJ databases">
        <title>MicrobeNet Type strains.</title>
        <authorList>
            <person name="Nicholson A.C."/>
        </authorList>
    </citation>
    <scope>NUCLEOTIDE SEQUENCE [LARGE SCALE GENOMIC DNA]</scope>
    <source>
        <strain evidence="10 11">DSM 44956</strain>
    </source>
</reference>
<evidence type="ECO:0000256" key="7">
    <source>
        <dbReference type="ARBA" id="ARBA00023239"/>
    </source>
</evidence>
<feature type="domain" description="Mvd1 C-terminal" evidence="8">
    <location>
        <begin position="183"/>
        <end position="310"/>
    </location>
</feature>
<name>A0A7X6KZE6_9NOCA</name>
<dbReference type="Pfam" id="PF22700">
    <property type="entry name" value="MVD-like_N"/>
    <property type="match status" value="1"/>
</dbReference>
<accession>A0A7X6KZE6</accession>
<dbReference type="InterPro" id="IPR029765">
    <property type="entry name" value="Mev_diP_decarb"/>
</dbReference>
<evidence type="ECO:0000259" key="8">
    <source>
        <dbReference type="Pfam" id="PF18376"/>
    </source>
</evidence>
<dbReference type="GO" id="GO:0019287">
    <property type="term" value="P:isopentenyl diphosphate biosynthetic process, mevalonate pathway"/>
    <property type="evidence" value="ECO:0007669"/>
    <property type="project" value="InterPro"/>
</dbReference>
<dbReference type="GO" id="GO:0005524">
    <property type="term" value="F:ATP binding"/>
    <property type="evidence" value="ECO:0007669"/>
    <property type="project" value="UniProtKB-KW"/>
</dbReference>
<dbReference type="AlphaFoldDB" id="A0A7X6KZE6"/>
<proteinExistence type="inferred from homology"/>
<gene>
    <name evidence="10" type="primary">mvaD</name>
    <name evidence="10" type="ORF">HGB38_01830</name>
</gene>
<keyword evidence="6" id="KW-0443">Lipid metabolism</keyword>
<dbReference type="NCBIfam" id="TIGR01240">
    <property type="entry name" value="mevDPdecarb"/>
    <property type="match status" value="1"/>
</dbReference>
<protein>
    <recommendedName>
        <fullName evidence="2">diphosphomevalonate decarboxylase</fullName>
        <ecNumber evidence="2">4.1.1.33</ecNumber>
    </recommendedName>
</protein>
<sequence>MMSTSATAIAHPNIALIKYWGKRDAELILPNNDSLSMTLDIHPTTTTVTLDADAKSDELVLNGIRATDEALIRARRFLDEVRARSGVCEYARIDSHNEGPTAAGLASSAAGFAALAVAASAVYGLDYSPAQLSRLARRGSGSAARSVFGGFAQWHAGHGSGPTADETSFAEPVEVTRMDIALVVAVVDAGRKALSSRDAMRHTVATSPLYWAWVDSVGDDITEMRAALCHGDLHTVGAVAERNALGMHATMLAARPAVRFLSAASLRVFDEVARLRSTGLPAYVTVDAGPNVKVLCSTGASETVAAAVRAVEGVRWATVAQPGPAARLRADVRS</sequence>
<dbReference type="EC" id="4.1.1.33" evidence="2"/>
<dbReference type="GO" id="GO:0005829">
    <property type="term" value="C:cytosol"/>
    <property type="evidence" value="ECO:0007669"/>
    <property type="project" value="InterPro"/>
</dbReference>
<dbReference type="Gene3D" id="3.30.230.10">
    <property type="match status" value="1"/>
</dbReference>
<dbReference type="InterPro" id="IPR005935">
    <property type="entry name" value="Mev_decarb"/>
</dbReference>